<evidence type="ECO:0000259" key="1">
    <source>
        <dbReference type="Pfam" id="PF08241"/>
    </source>
</evidence>
<dbReference type="RefSeq" id="WP_038513488.1">
    <property type="nucleotide sequence ID" value="NZ_CP008953.1"/>
</dbReference>
<accession>A0A075UWA2</accession>
<dbReference type="KEGG" id="aja:AJAP_19090"/>
<organism evidence="2 3">
    <name type="scientific">Amycolatopsis japonica</name>
    <dbReference type="NCBI Taxonomy" id="208439"/>
    <lineage>
        <taxon>Bacteria</taxon>
        <taxon>Bacillati</taxon>
        <taxon>Actinomycetota</taxon>
        <taxon>Actinomycetes</taxon>
        <taxon>Pseudonocardiales</taxon>
        <taxon>Pseudonocardiaceae</taxon>
        <taxon>Amycolatopsis</taxon>
        <taxon>Amycolatopsis japonica group</taxon>
    </lineage>
</organism>
<name>A0A075UWA2_9PSEU</name>
<dbReference type="InterPro" id="IPR013216">
    <property type="entry name" value="Methyltransf_11"/>
</dbReference>
<evidence type="ECO:0000313" key="3">
    <source>
        <dbReference type="Proteomes" id="UP000028492"/>
    </source>
</evidence>
<dbReference type="STRING" id="208439.AJAP_19090"/>
<dbReference type="eggNOG" id="COG2226">
    <property type="taxonomic scope" value="Bacteria"/>
</dbReference>
<dbReference type="Gene3D" id="3.40.50.150">
    <property type="entry name" value="Vaccinia Virus protein VP39"/>
    <property type="match status" value="1"/>
</dbReference>
<dbReference type="SUPFAM" id="SSF53335">
    <property type="entry name" value="S-adenosyl-L-methionine-dependent methyltransferases"/>
    <property type="match status" value="1"/>
</dbReference>
<sequence>MSESTAVRVDPSNERMLKAWDGDDGSFWAKRAQRFDDGVAAYRDLFFAAADVQVADRVLDVGCGAGQTTRDAARLAAEGSALGVDLSGEMLGVARQLAEKERVLNVSFEQADAQVHPFAEASFDVVISRHGSMFFGTPLAAFVNLVRATRPGGRLVLLTWQPLRLNEWITTFRTIFAAGREVPSGDLALSDPREIEELLSSAGYVDVECTAVNKPMFFGEDVDDAAEFIVEQHGGRLSDLDDTARDSAIQALRADLAEHQADQGVFYGSAAWLVEARRP</sequence>
<dbReference type="HOGENOM" id="CLU_037990_2_5_11"/>
<feature type="domain" description="Methyltransferase type 11" evidence="1">
    <location>
        <begin position="59"/>
        <end position="157"/>
    </location>
</feature>
<dbReference type="PANTHER" id="PTHR43591:SF24">
    <property type="entry name" value="2-METHOXY-6-POLYPRENYL-1,4-BENZOQUINOL METHYLASE, MITOCHONDRIAL"/>
    <property type="match status" value="1"/>
</dbReference>
<dbReference type="Pfam" id="PF08241">
    <property type="entry name" value="Methyltransf_11"/>
    <property type="match status" value="1"/>
</dbReference>
<reference evidence="2 3" key="1">
    <citation type="journal article" date="2014" name="J. Biotechnol.">
        <title>Complete genome sequence of the actinobacterium Amycolatopsis japonica MG417-CF17(T) (=DSM 44213T) producing (S,S)-N,N'-ethylenediaminedisuccinic acid.</title>
        <authorList>
            <person name="Stegmann E."/>
            <person name="Albersmeier A."/>
            <person name="Spohn M."/>
            <person name="Gert H."/>
            <person name="Weber T."/>
            <person name="Wohlleben W."/>
            <person name="Kalinowski J."/>
            <person name="Ruckert C."/>
        </authorList>
    </citation>
    <scope>NUCLEOTIDE SEQUENCE [LARGE SCALE GENOMIC DNA]</scope>
    <source>
        <strain evidence="3">MG417-CF17 (DSM 44213)</strain>
    </source>
</reference>
<dbReference type="EMBL" id="CP008953">
    <property type="protein sequence ID" value="AIG76681.1"/>
    <property type="molecule type" value="Genomic_DNA"/>
</dbReference>
<dbReference type="GO" id="GO:0008757">
    <property type="term" value="F:S-adenosylmethionine-dependent methyltransferase activity"/>
    <property type="evidence" value="ECO:0007669"/>
    <property type="project" value="InterPro"/>
</dbReference>
<dbReference type="PANTHER" id="PTHR43591">
    <property type="entry name" value="METHYLTRANSFERASE"/>
    <property type="match status" value="1"/>
</dbReference>
<dbReference type="Proteomes" id="UP000028492">
    <property type="component" value="Chromosome"/>
</dbReference>
<dbReference type="AlphaFoldDB" id="A0A075UWA2"/>
<proteinExistence type="predicted"/>
<evidence type="ECO:0000313" key="2">
    <source>
        <dbReference type="EMBL" id="AIG76681.1"/>
    </source>
</evidence>
<protein>
    <recommendedName>
        <fullName evidence="1">Methyltransferase type 11 domain-containing protein</fullName>
    </recommendedName>
</protein>
<gene>
    <name evidence="2" type="ORF">AJAP_19090</name>
</gene>
<dbReference type="InterPro" id="IPR029063">
    <property type="entry name" value="SAM-dependent_MTases_sf"/>
</dbReference>
<keyword evidence="3" id="KW-1185">Reference proteome</keyword>
<dbReference type="CDD" id="cd02440">
    <property type="entry name" value="AdoMet_MTases"/>
    <property type="match status" value="1"/>
</dbReference>